<dbReference type="EMBL" id="JAHUTI010027687">
    <property type="protein sequence ID" value="MED6240877.1"/>
    <property type="molecule type" value="Genomic_DNA"/>
</dbReference>
<organism evidence="1 2">
    <name type="scientific">Ataeniobius toweri</name>
    <dbReference type="NCBI Taxonomy" id="208326"/>
    <lineage>
        <taxon>Eukaryota</taxon>
        <taxon>Metazoa</taxon>
        <taxon>Chordata</taxon>
        <taxon>Craniata</taxon>
        <taxon>Vertebrata</taxon>
        <taxon>Euteleostomi</taxon>
        <taxon>Actinopterygii</taxon>
        <taxon>Neopterygii</taxon>
        <taxon>Teleostei</taxon>
        <taxon>Neoteleostei</taxon>
        <taxon>Acanthomorphata</taxon>
        <taxon>Ovalentaria</taxon>
        <taxon>Atherinomorphae</taxon>
        <taxon>Cyprinodontiformes</taxon>
        <taxon>Goodeidae</taxon>
        <taxon>Ataeniobius</taxon>
    </lineage>
</organism>
<accession>A0ABU7ARL4</accession>
<gene>
    <name evidence="1" type="ORF">ATANTOWER_030171</name>
</gene>
<proteinExistence type="predicted"/>
<keyword evidence="2" id="KW-1185">Reference proteome</keyword>
<dbReference type="Proteomes" id="UP001345963">
    <property type="component" value="Unassembled WGS sequence"/>
</dbReference>
<sequence>MSQFNALRPIQFSRHSFRIGAATIAATQCLSLSRSPPIGSLVFFILLFLCSPRFPLRSICSMFNQLSGKSSPQSLVVVGLYPSLALFNRHVSVLQDSSPQHLPVLSNFLPHSSSPMFFEKYFSICFALL</sequence>
<protein>
    <submittedName>
        <fullName evidence="1">Uncharacterized protein</fullName>
    </submittedName>
</protein>
<name>A0ABU7ARL4_9TELE</name>
<evidence type="ECO:0000313" key="1">
    <source>
        <dbReference type="EMBL" id="MED6240877.1"/>
    </source>
</evidence>
<comment type="caution">
    <text evidence="1">The sequence shown here is derived from an EMBL/GenBank/DDBJ whole genome shotgun (WGS) entry which is preliminary data.</text>
</comment>
<reference evidence="1 2" key="1">
    <citation type="submission" date="2021-07" db="EMBL/GenBank/DDBJ databases">
        <authorList>
            <person name="Palmer J.M."/>
        </authorList>
    </citation>
    <scope>NUCLEOTIDE SEQUENCE [LARGE SCALE GENOMIC DNA]</scope>
    <source>
        <strain evidence="1 2">AT_MEX2019</strain>
        <tissue evidence="1">Muscle</tissue>
    </source>
</reference>
<evidence type="ECO:0000313" key="2">
    <source>
        <dbReference type="Proteomes" id="UP001345963"/>
    </source>
</evidence>